<evidence type="ECO:0000256" key="8">
    <source>
        <dbReference type="SAM" id="MobiDB-lite"/>
    </source>
</evidence>
<evidence type="ECO:0000256" key="5">
    <source>
        <dbReference type="ARBA" id="ARBA00023122"/>
    </source>
</evidence>
<dbReference type="Gene3D" id="3.10.580.10">
    <property type="entry name" value="CBS-domain"/>
    <property type="match status" value="2"/>
</dbReference>
<keyword evidence="12" id="KW-1185">Reference proteome</keyword>
<keyword evidence="5 7" id="KW-0129">CBS domain</keyword>
<dbReference type="PANTHER" id="PTHR13780">
    <property type="entry name" value="AMP-ACTIVATED PROTEIN KINASE, GAMMA REGULATORY SUBUNIT"/>
    <property type="match status" value="1"/>
</dbReference>
<feature type="compositionally biased region" description="Gly residues" evidence="8">
    <location>
        <begin position="661"/>
        <end position="675"/>
    </location>
</feature>
<dbReference type="InterPro" id="IPR050511">
    <property type="entry name" value="AMPK_gamma/SDS23_families"/>
</dbReference>
<dbReference type="InterPro" id="IPR046342">
    <property type="entry name" value="CBS_dom_sf"/>
</dbReference>
<dbReference type="InterPro" id="IPR000433">
    <property type="entry name" value="Znf_ZZ"/>
</dbReference>
<evidence type="ECO:0000256" key="2">
    <source>
        <dbReference type="ARBA" id="ARBA00022737"/>
    </source>
</evidence>
<proteinExistence type="predicted"/>
<evidence type="ECO:0000313" key="12">
    <source>
        <dbReference type="Proteomes" id="UP000054498"/>
    </source>
</evidence>
<dbReference type="RefSeq" id="XP_013903446.1">
    <property type="nucleotide sequence ID" value="XM_014047992.1"/>
</dbReference>
<feature type="region of interest" description="Disordered" evidence="8">
    <location>
        <begin position="289"/>
        <end position="326"/>
    </location>
</feature>
<name>A0A0D2MV81_9CHLO</name>
<dbReference type="FunFam" id="3.30.60.90:FF:000014">
    <property type="entry name" value="E3 ubiquitin-protein ligase PRT1"/>
    <property type="match status" value="1"/>
</dbReference>
<feature type="compositionally biased region" description="Acidic residues" evidence="8">
    <location>
        <begin position="687"/>
        <end position="717"/>
    </location>
</feature>
<dbReference type="AlphaFoldDB" id="A0A0D2MV81"/>
<dbReference type="CDD" id="cd02205">
    <property type="entry name" value="CBS_pair_SF"/>
    <property type="match status" value="1"/>
</dbReference>
<dbReference type="GO" id="GO:0005634">
    <property type="term" value="C:nucleus"/>
    <property type="evidence" value="ECO:0007669"/>
    <property type="project" value="TreeGrafter"/>
</dbReference>
<organism evidence="11 12">
    <name type="scientific">Monoraphidium neglectum</name>
    <dbReference type="NCBI Taxonomy" id="145388"/>
    <lineage>
        <taxon>Eukaryota</taxon>
        <taxon>Viridiplantae</taxon>
        <taxon>Chlorophyta</taxon>
        <taxon>core chlorophytes</taxon>
        <taxon>Chlorophyceae</taxon>
        <taxon>CS clade</taxon>
        <taxon>Sphaeropleales</taxon>
        <taxon>Selenastraceae</taxon>
        <taxon>Monoraphidium</taxon>
    </lineage>
</organism>
<dbReference type="SMART" id="SM00116">
    <property type="entry name" value="CBS"/>
    <property type="match status" value="3"/>
</dbReference>
<dbReference type="OrthoDB" id="6270329at2759"/>
<evidence type="ECO:0000259" key="10">
    <source>
        <dbReference type="PROSITE" id="PS51371"/>
    </source>
</evidence>
<dbReference type="Proteomes" id="UP000054498">
    <property type="component" value="Unassembled WGS sequence"/>
</dbReference>
<feature type="region of interest" description="Disordered" evidence="8">
    <location>
        <begin position="338"/>
        <end position="377"/>
    </location>
</feature>
<feature type="domain" description="ZZ-type" evidence="9">
    <location>
        <begin position="10"/>
        <end position="74"/>
    </location>
</feature>
<dbReference type="GO" id="GO:0005737">
    <property type="term" value="C:cytoplasm"/>
    <property type="evidence" value="ECO:0007669"/>
    <property type="project" value="TreeGrafter"/>
</dbReference>
<dbReference type="CDD" id="cd02338">
    <property type="entry name" value="ZZ_PCMF_like"/>
    <property type="match status" value="1"/>
</dbReference>
<dbReference type="GO" id="GO:0008270">
    <property type="term" value="F:zinc ion binding"/>
    <property type="evidence" value="ECO:0007669"/>
    <property type="project" value="UniProtKB-KW"/>
</dbReference>
<feature type="compositionally biased region" description="Low complexity" evidence="8">
    <location>
        <begin position="306"/>
        <end position="326"/>
    </location>
</feature>
<feature type="region of interest" description="Disordered" evidence="8">
    <location>
        <begin position="661"/>
        <end position="794"/>
    </location>
</feature>
<keyword evidence="1" id="KW-0479">Metal-binding</keyword>
<dbReference type="STRING" id="145388.A0A0D2MV81"/>
<dbReference type="Pfam" id="PF00569">
    <property type="entry name" value="ZZ"/>
    <property type="match status" value="1"/>
</dbReference>
<evidence type="ECO:0000259" key="9">
    <source>
        <dbReference type="PROSITE" id="PS50135"/>
    </source>
</evidence>
<sequence>MRVSDEQYIWHAVGCDDCGAYPIVGRRYKCRDCPEAIGYDLCGPCQDRGPAGRGRFNQQHTDAHRLEKMEPDISWGGVHQPHNFSALVNFLQTAGQALRALAAANVLSAPLLDAASGDFVGFVDLNDILRTFLGLINVRELSDENREYRLRTAGLQLEHTPLSKVHTGLDGALVYKAAVSSSFLDVIRFGFLLEGGTGGGSGGGGGGADADPCDAGLEAPQIIHRVGVFDLDVSATTTASDEDEYEDGGGAAAAVAATGAAAAAGPMSVDEGCGGGGSGGVGGRTSFGSAAAAGGEGQGMEEDAEASGGDAAAAGAPAPGRVRGSGARLEPVGIAAAAAAQRLRDEQQQREQQREQAAPPPPDATAAGGGQGADAGCAAQHEGVSGIRIMHVVSQSDVICFIGRHVDEIGPLAERTLAQLGLASKAVVCVPGEMSTINALATMATNRVSCVGVIAHDGAAGVLGGNLSSSDLRGLLPQHFSALAMPVMQFLACKTSPGWPHTAAPRGAPGGAANEWGLKGHEALAPVQVVSCGPDTSLRAALGLISSGRVHRLYVVDSRGRPVSIVTLTDLLRVLVGWRPWRGGRGGGGAAAGQEGEVEEEGSVGMLTAAGEAAGTEGEAAGAGAMVTADDVIGGVAEDAEVDQLLAAAPLDFGLRLGGGGEGVGVGGSVDGGMSGLPRRRRREEVTGAEEEEGEDNEGEEEEEEGEAEDESEDELLVDLPGPNGPGMVSKVGTEDDDLAVPADEPGGAGRWRGRGEEPAALRRKLLRGDQGGGGSSGGRGAPARAAAAAALCF</sequence>
<keyword evidence="2" id="KW-0677">Repeat</keyword>
<feature type="compositionally biased region" description="Low complexity" evidence="8">
    <location>
        <begin position="782"/>
        <end position="794"/>
    </location>
</feature>
<evidence type="ECO:0000256" key="3">
    <source>
        <dbReference type="ARBA" id="ARBA00022771"/>
    </source>
</evidence>
<dbReference type="InterPro" id="IPR043145">
    <property type="entry name" value="Znf_ZZ_sf"/>
</dbReference>
<dbReference type="InterPro" id="IPR000644">
    <property type="entry name" value="CBS_dom"/>
</dbReference>
<feature type="domain" description="CBS" evidence="10">
    <location>
        <begin position="524"/>
        <end position="583"/>
    </location>
</feature>
<dbReference type="Pfam" id="PF00571">
    <property type="entry name" value="CBS"/>
    <property type="match status" value="1"/>
</dbReference>
<dbReference type="SMART" id="SM00291">
    <property type="entry name" value="ZnF_ZZ"/>
    <property type="match status" value="1"/>
</dbReference>
<dbReference type="PROSITE" id="PS51371">
    <property type="entry name" value="CBS"/>
    <property type="match status" value="1"/>
</dbReference>
<evidence type="ECO:0000256" key="4">
    <source>
        <dbReference type="ARBA" id="ARBA00022833"/>
    </source>
</evidence>
<evidence type="ECO:0000256" key="6">
    <source>
        <dbReference type="PROSITE-ProRule" id="PRU00228"/>
    </source>
</evidence>
<protein>
    <submittedName>
        <fullName evidence="11">E3 ubiquitin-protein ligase</fullName>
    </submittedName>
</protein>
<dbReference type="SUPFAM" id="SSF57850">
    <property type="entry name" value="RING/U-box"/>
    <property type="match status" value="1"/>
</dbReference>
<gene>
    <name evidence="11" type="ORF">MNEG_3527</name>
</gene>
<evidence type="ECO:0000313" key="11">
    <source>
        <dbReference type="EMBL" id="KIZ04427.1"/>
    </source>
</evidence>
<feature type="compositionally biased region" description="Basic and acidic residues" evidence="8">
    <location>
        <begin position="342"/>
        <end position="354"/>
    </location>
</feature>
<dbReference type="SUPFAM" id="SSF54631">
    <property type="entry name" value="CBS-domain pair"/>
    <property type="match status" value="2"/>
</dbReference>
<dbReference type="Gene3D" id="3.30.60.90">
    <property type="match status" value="1"/>
</dbReference>
<dbReference type="PANTHER" id="PTHR13780:SF128">
    <property type="entry name" value="CBS DOMAIN-CONTAINING PROTEIN"/>
    <property type="match status" value="1"/>
</dbReference>
<accession>A0A0D2MV81</accession>
<dbReference type="PROSITE" id="PS50135">
    <property type="entry name" value="ZF_ZZ_2"/>
    <property type="match status" value="1"/>
</dbReference>
<keyword evidence="3 6" id="KW-0863">Zinc-finger</keyword>
<feature type="compositionally biased region" description="Gly residues" evidence="8">
    <location>
        <begin position="770"/>
        <end position="781"/>
    </location>
</feature>
<keyword evidence="4" id="KW-0862">Zinc</keyword>
<reference evidence="11 12" key="1">
    <citation type="journal article" date="2013" name="BMC Genomics">
        <title>Reconstruction of the lipid metabolism for the microalga Monoraphidium neglectum from its genome sequence reveals characteristics suitable for biofuel production.</title>
        <authorList>
            <person name="Bogen C."/>
            <person name="Al-Dilaimi A."/>
            <person name="Albersmeier A."/>
            <person name="Wichmann J."/>
            <person name="Grundmann M."/>
            <person name="Rupp O."/>
            <person name="Lauersen K.J."/>
            <person name="Blifernez-Klassen O."/>
            <person name="Kalinowski J."/>
            <person name="Goesmann A."/>
            <person name="Mussgnug J.H."/>
            <person name="Kruse O."/>
        </authorList>
    </citation>
    <scope>NUCLEOTIDE SEQUENCE [LARGE SCALE GENOMIC DNA]</scope>
    <source>
        <strain evidence="11 12">SAG 48.87</strain>
    </source>
</reference>
<evidence type="ECO:0000256" key="1">
    <source>
        <dbReference type="ARBA" id="ARBA00022723"/>
    </source>
</evidence>
<evidence type="ECO:0000256" key="7">
    <source>
        <dbReference type="PROSITE-ProRule" id="PRU00703"/>
    </source>
</evidence>
<dbReference type="KEGG" id="mng:MNEG_3527"/>
<dbReference type="GeneID" id="25736405"/>
<dbReference type="EMBL" id="KK100666">
    <property type="protein sequence ID" value="KIZ04427.1"/>
    <property type="molecule type" value="Genomic_DNA"/>
</dbReference>